<evidence type="ECO:0000313" key="3">
    <source>
        <dbReference type="Proteomes" id="UP001302257"/>
    </source>
</evidence>
<evidence type="ECO:0000256" key="1">
    <source>
        <dbReference type="SAM" id="Phobius"/>
    </source>
</evidence>
<name>A0ABZ0AUN2_9BURK</name>
<dbReference type="Pfam" id="PF05751">
    <property type="entry name" value="FixH"/>
    <property type="match status" value="1"/>
</dbReference>
<dbReference type="Proteomes" id="UP001302257">
    <property type="component" value="Chromosome"/>
</dbReference>
<dbReference type="EMBL" id="CP132507">
    <property type="protein sequence ID" value="WNO03352.1"/>
    <property type="molecule type" value="Genomic_DNA"/>
</dbReference>
<sequence length="92" mass="9924">MSNPTTSSNTPAPWWKFGHVWLVVSGPLIVVVASFLTFYIAVRGMDPIVDENYYQAGLDINKSLAAKPESLAPAMQARNHAATGVVPNTAPR</sequence>
<keyword evidence="1" id="KW-1133">Transmembrane helix</keyword>
<keyword evidence="1" id="KW-0472">Membrane</keyword>
<dbReference type="InterPro" id="IPR008620">
    <property type="entry name" value="FixH"/>
</dbReference>
<evidence type="ECO:0000313" key="2">
    <source>
        <dbReference type="EMBL" id="WNO03352.1"/>
    </source>
</evidence>
<feature type="transmembrane region" description="Helical" evidence="1">
    <location>
        <begin position="20"/>
        <end position="42"/>
    </location>
</feature>
<protein>
    <submittedName>
        <fullName evidence="2">FixH family protein</fullName>
    </submittedName>
</protein>
<proteinExistence type="predicted"/>
<gene>
    <name evidence="2" type="ORF">RAN89_10455</name>
</gene>
<keyword evidence="1" id="KW-0812">Transmembrane</keyword>
<accession>A0ABZ0AUN2</accession>
<organism evidence="2 3">
    <name type="scientific">Rhodoferax mekongensis</name>
    <dbReference type="NCBI Taxonomy" id="3068341"/>
    <lineage>
        <taxon>Bacteria</taxon>
        <taxon>Pseudomonadati</taxon>
        <taxon>Pseudomonadota</taxon>
        <taxon>Betaproteobacteria</taxon>
        <taxon>Burkholderiales</taxon>
        <taxon>Comamonadaceae</taxon>
        <taxon>Rhodoferax</taxon>
    </lineage>
</organism>
<reference evidence="2 3" key="1">
    <citation type="submission" date="2023-08" db="EMBL/GenBank/DDBJ databases">
        <title>Rhodoferax potami sp. nov. and Rhodoferax mekongensis sp. nov., isolated from the Mekong River in Thailand.</title>
        <authorList>
            <person name="Kitikhun S."/>
            <person name="Charoenyingcharoen P."/>
            <person name="Siriarchawattana P."/>
            <person name="Likhitrattanapisal S."/>
            <person name="Nilsakha T."/>
            <person name="Chanpet A."/>
            <person name="Rattanawaree P."/>
            <person name="Ingsriswang S."/>
        </authorList>
    </citation>
    <scope>NUCLEOTIDE SEQUENCE [LARGE SCALE GENOMIC DNA]</scope>
    <source>
        <strain evidence="2 3">TBRC 17307</strain>
    </source>
</reference>
<keyword evidence="3" id="KW-1185">Reference proteome</keyword>
<dbReference type="RefSeq" id="WP_313866257.1">
    <property type="nucleotide sequence ID" value="NZ_CP132507.1"/>
</dbReference>